<evidence type="ECO:0000313" key="2">
    <source>
        <dbReference type="Proteomes" id="UP000249081"/>
    </source>
</evidence>
<reference evidence="1 2" key="2">
    <citation type="submission" date="2018-06" db="EMBL/GenBank/DDBJ databases">
        <title>Metagenomic assembly of (sub)arctic Cyanobacteria and their associated microbiome from non-axenic cultures.</title>
        <authorList>
            <person name="Baurain D."/>
        </authorList>
    </citation>
    <scope>NUCLEOTIDE SEQUENCE [LARGE SCALE GENOMIC DNA]</scope>
    <source>
        <strain evidence="1">ULC041bin1</strain>
    </source>
</reference>
<dbReference type="PANTHER" id="PTHR39550:SF1">
    <property type="entry name" value="SLL0658 PROTEIN"/>
    <property type="match status" value="1"/>
</dbReference>
<dbReference type="AlphaFoldDB" id="A0A2W4W0J9"/>
<proteinExistence type="predicted"/>
<accession>A0A2W4W0J9</accession>
<name>A0A2W4W0J9_9CYAN</name>
<evidence type="ECO:0000313" key="1">
    <source>
        <dbReference type="EMBL" id="PZO35569.1"/>
    </source>
</evidence>
<dbReference type="Pfam" id="PF11848">
    <property type="entry name" value="DUF3368"/>
    <property type="match status" value="1"/>
</dbReference>
<dbReference type="Proteomes" id="UP000249081">
    <property type="component" value="Unassembled WGS sequence"/>
</dbReference>
<reference evidence="2" key="1">
    <citation type="submission" date="2018-04" db="EMBL/GenBank/DDBJ databases">
        <authorList>
            <person name="Cornet L."/>
        </authorList>
    </citation>
    <scope>NUCLEOTIDE SEQUENCE [LARGE SCALE GENOMIC DNA]</scope>
</reference>
<dbReference type="EMBL" id="QBMN01000164">
    <property type="protein sequence ID" value="PZO35569.1"/>
    <property type="molecule type" value="Genomic_DNA"/>
</dbReference>
<comment type="caution">
    <text evidence="1">The sequence shown here is derived from an EMBL/GenBank/DDBJ whole genome shotgun (WGS) entry which is preliminary data.</text>
</comment>
<gene>
    <name evidence="1" type="ORF">DCF17_18530</name>
</gene>
<dbReference type="InterPro" id="IPR021799">
    <property type="entry name" value="PIN-like_prokaryotic"/>
</dbReference>
<dbReference type="PANTHER" id="PTHR39550">
    <property type="entry name" value="SLL0658 PROTEIN"/>
    <property type="match status" value="1"/>
</dbReference>
<sequence>MKAVINATPLIALSLTGHFTLLNQLFSEVYVPTSVYEEVVTQGRQRPGSDAVRNADWLIVQPPALTSPIPVALMGLDLGEQDVILLGQELAADWLIIDERLGRNISQAMGFQVKGTLGLLLVACQVGLLTRQDAAQTVDMLSRSSIRLSPRLLAWFKAQLDAV</sequence>
<protein>
    <submittedName>
        <fullName evidence="1">DUF3368 domain-containing protein</fullName>
    </submittedName>
</protein>
<organism evidence="1 2">
    <name type="scientific">Shackletoniella antarctica</name>
    <dbReference type="NCBI Taxonomy" id="268115"/>
    <lineage>
        <taxon>Bacteria</taxon>
        <taxon>Bacillati</taxon>
        <taxon>Cyanobacteriota</taxon>
        <taxon>Cyanophyceae</taxon>
        <taxon>Oculatellales</taxon>
        <taxon>Oculatellaceae</taxon>
        <taxon>Shackletoniella</taxon>
    </lineage>
</organism>